<dbReference type="STRING" id="882086.SacxiDRAFT_0542"/>
<dbReference type="InterPro" id="IPR000719">
    <property type="entry name" value="Prot_kinase_dom"/>
</dbReference>
<organism evidence="10 11">
    <name type="scientific">Saccharomonospora xinjiangensis XJ-54</name>
    <dbReference type="NCBI Taxonomy" id="882086"/>
    <lineage>
        <taxon>Bacteria</taxon>
        <taxon>Bacillati</taxon>
        <taxon>Actinomycetota</taxon>
        <taxon>Actinomycetes</taxon>
        <taxon>Pseudonocardiales</taxon>
        <taxon>Pseudonocardiaceae</taxon>
        <taxon>Saccharomonospora</taxon>
    </lineage>
</organism>
<dbReference type="PROSITE" id="PS50011">
    <property type="entry name" value="PROTEIN_KINASE_DOM"/>
    <property type="match status" value="1"/>
</dbReference>
<dbReference type="AlphaFoldDB" id="I0UY64"/>
<dbReference type="SUPFAM" id="SSF48452">
    <property type="entry name" value="TPR-like"/>
    <property type="match status" value="1"/>
</dbReference>
<dbReference type="FunFam" id="1.10.510.10:FF:000021">
    <property type="entry name" value="Serine/threonine protein kinase"/>
    <property type="match status" value="1"/>
</dbReference>
<accession>I0UY64</accession>
<dbReference type="Pfam" id="PF00069">
    <property type="entry name" value="Pkinase"/>
    <property type="match status" value="1"/>
</dbReference>
<feature type="region of interest" description="Disordered" evidence="8">
    <location>
        <begin position="277"/>
        <end position="316"/>
    </location>
</feature>
<dbReference type="InterPro" id="IPR008271">
    <property type="entry name" value="Ser/Thr_kinase_AS"/>
</dbReference>
<dbReference type="RefSeq" id="WP_006236922.1">
    <property type="nucleotide sequence ID" value="NZ_JH636049.1"/>
</dbReference>
<evidence type="ECO:0000313" key="11">
    <source>
        <dbReference type="Proteomes" id="UP000004691"/>
    </source>
</evidence>
<dbReference type="InterPro" id="IPR017441">
    <property type="entry name" value="Protein_kinase_ATP_BS"/>
</dbReference>
<feature type="binding site" evidence="7">
    <location>
        <position position="40"/>
    </location>
    <ligand>
        <name>ATP</name>
        <dbReference type="ChEBI" id="CHEBI:30616"/>
    </ligand>
</feature>
<dbReference type="PANTHER" id="PTHR43289">
    <property type="entry name" value="MITOGEN-ACTIVATED PROTEIN KINASE KINASE KINASE 20-RELATED"/>
    <property type="match status" value="1"/>
</dbReference>
<dbReference type="Gene3D" id="3.30.200.20">
    <property type="entry name" value="Phosphorylase Kinase, domain 1"/>
    <property type="match status" value="1"/>
</dbReference>
<dbReference type="PROSITE" id="PS00108">
    <property type="entry name" value="PROTEIN_KINASE_ST"/>
    <property type="match status" value="1"/>
</dbReference>
<keyword evidence="5 10" id="KW-0418">Kinase</keyword>
<protein>
    <recommendedName>
        <fullName evidence="1">non-specific serine/threonine protein kinase</fullName>
        <ecNumber evidence="1">2.7.11.1</ecNumber>
    </recommendedName>
</protein>
<feature type="compositionally biased region" description="Polar residues" evidence="8">
    <location>
        <begin position="281"/>
        <end position="293"/>
    </location>
</feature>
<reference evidence="10 11" key="1">
    <citation type="submission" date="2012-01" db="EMBL/GenBank/DDBJ databases">
        <title>Improved High-Quality Draft sequence of Saccharomonospora xinjiangensis XJ-54.</title>
        <authorList>
            <consortium name="US DOE Joint Genome Institute"/>
            <person name="Lucas S."/>
            <person name="Han J."/>
            <person name="Lapidus A."/>
            <person name="Cheng J.-F."/>
            <person name="Goodwin L."/>
            <person name="Pitluck S."/>
            <person name="Peters L."/>
            <person name="Mikhailova N."/>
            <person name="Teshima H."/>
            <person name="Detter J.C."/>
            <person name="Han C."/>
            <person name="Tapia R."/>
            <person name="Land M."/>
            <person name="Hauser L."/>
            <person name="Kyrpides N."/>
            <person name="Ivanova N."/>
            <person name="Pagani I."/>
            <person name="Brambilla E.-M."/>
            <person name="Klenk H.-P."/>
            <person name="Woyke T."/>
        </authorList>
    </citation>
    <scope>NUCLEOTIDE SEQUENCE [LARGE SCALE GENOMIC DNA]</scope>
    <source>
        <strain evidence="10 11">XJ-54</strain>
    </source>
</reference>
<dbReference type="GO" id="GO:0004674">
    <property type="term" value="F:protein serine/threonine kinase activity"/>
    <property type="evidence" value="ECO:0007669"/>
    <property type="project" value="UniProtKB-KW"/>
</dbReference>
<keyword evidence="3" id="KW-0808">Transferase</keyword>
<gene>
    <name evidence="10" type="ORF">SacxiDRAFT_0542</name>
</gene>
<evidence type="ECO:0000256" key="1">
    <source>
        <dbReference type="ARBA" id="ARBA00012513"/>
    </source>
</evidence>
<keyword evidence="2 10" id="KW-0723">Serine/threonine-protein kinase</keyword>
<dbReference type="GO" id="GO:0005524">
    <property type="term" value="F:ATP binding"/>
    <property type="evidence" value="ECO:0007669"/>
    <property type="project" value="UniProtKB-UniRule"/>
</dbReference>
<keyword evidence="6 7" id="KW-0067">ATP-binding</keyword>
<evidence type="ECO:0000256" key="6">
    <source>
        <dbReference type="ARBA" id="ARBA00022840"/>
    </source>
</evidence>
<dbReference type="Proteomes" id="UP000004691">
    <property type="component" value="Unassembled WGS sequence"/>
</dbReference>
<dbReference type="InterPro" id="IPR011990">
    <property type="entry name" value="TPR-like_helical_dom_sf"/>
</dbReference>
<evidence type="ECO:0000259" key="9">
    <source>
        <dbReference type="PROSITE" id="PS50011"/>
    </source>
</evidence>
<dbReference type="Gene3D" id="1.25.40.10">
    <property type="entry name" value="Tetratricopeptide repeat domain"/>
    <property type="match status" value="1"/>
</dbReference>
<dbReference type="SUPFAM" id="SSF56112">
    <property type="entry name" value="Protein kinase-like (PK-like)"/>
    <property type="match status" value="1"/>
</dbReference>
<dbReference type="Gene3D" id="1.10.510.10">
    <property type="entry name" value="Transferase(Phosphotransferase) domain 1"/>
    <property type="match status" value="1"/>
</dbReference>
<dbReference type="InterPro" id="IPR011009">
    <property type="entry name" value="Kinase-like_dom_sf"/>
</dbReference>
<feature type="compositionally biased region" description="Basic residues" evidence="8">
    <location>
        <begin position="297"/>
        <end position="308"/>
    </location>
</feature>
<dbReference type="PROSITE" id="PS00107">
    <property type="entry name" value="PROTEIN_KINASE_ATP"/>
    <property type="match status" value="1"/>
</dbReference>
<dbReference type="EMBL" id="JH636049">
    <property type="protein sequence ID" value="EID52817.1"/>
    <property type="molecule type" value="Genomic_DNA"/>
</dbReference>
<keyword evidence="4 7" id="KW-0547">Nucleotide-binding</keyword>
<evidence type="ECO:0000256" key="4">
    <source>
        <dbReference type="ARBA" id="ARBA00022741"/>
    </source>
</evidence>
<dbReference type="EC" id="2.7.11.1" evidence="1"/>
<dbReference type="SMART" id="SM00220">
    <property type="entry name" value="S_TKc"/>
    <property type="match status" value="1"/>
</dbReference>
<feature type="domain" description="Protein kinase" evidence="9">
    <location>
        <begin position="11"/>
        <end position="277"/>
    </location>
</feature>
<evidence type="ECO:0000256" key="5">
    <source>
        <dbReference type="ARBA" id="ARBA00022777"/>
    </source>
</evidence>
<dbReference type="HOGENOM" id="CLU_000288_63_44_11"/>
<proteinExistence type="predicted"/>
<dbReference type="OrthoDB" id="9762169at2"/>
<keyword evidence="11" id="KW-1185">Reference proteome</keyword>
<evidence type="ECO:0000313" key="10">
    <source>
        <dbReference type="EMBL" id="EID52817.1"/>
    </source>
</evidence>
<evidence type="ECO:0000256" key="7">
    <source>
        <dbReference type="PROSITE-ProRule" id="PRU10141"/>
    </source>
</evidence>
<evidence type="ECO:0000256" key="3">
    <source>
        <dbReference type="ARBA" id="ARBA00022679"/>
    </source>
</evidence>
<dbReference type="eggNOG" id="COG0515">
    <property type="taxonomic scope" value="Bacteria"/>
</dbReference>
<name>I0UY64_9PSEU</name>
<sequence>MAARRTLAQRYDIVSPIGRGGMGEVWSGFDKRLDRAVAVKLLRSEALSPRSEHDTLVKRFLREARLTARVEHPGVPAVFDAGTEGDELYLVMQLVPGIDLVDFLAQHQPVPLEWAVAVTAQTASVLAAAHAVSLVHRDLKPSNVMIKPDGTVTVLDFGVAALLEADITRLTATGEAVGSPAYMSPEQVLGGVPSPRSDLYSLGCILHELLAGERPFTAEGTYPAMRQHVEEAPPRLRPQRRDTPIAIEELVLQLLAKEPENRPADAQEVYERLLPFLPQPESGTTDDVTTASDPTRPYRRPLAPRRRAVSQQAQRVSPATLDIRTVRDEAADLAEAGRFTQAARLLEDLLAQVGETDRAHRGARLQLANTLLLGGDYARALVHYERLVEHVAPERSADDSDVLHWRMQIVVCHAALGRAAEALEQLEPVLAMRLRQHNARDDEVVELRQQVASLRASAGDVAGAASQVRSILADLSPTDSRAETLRSMLARYTR</sequence>
<dbReference type="PANTHER" id="PTHR43289:SF6">
    <property type="entry name" value="SERINE_THREONINE-PROTEIN KINASE NEKL-3"/>
    <property type="match status" value="1"/>
</dbReference>
<dbReference type="CDD" id="cd14014">
    <property type="entry name" value="STKc_PknB_like"/>
    <property type="match status" value="1"/>
</dbReference>
<evidence type="ECO:0000256" key="2">
    <source>
        <dbReference type="ARBA" id="ARBA00022527"/>
    </source>
</evidence>
<evidence type="ECO:0000256" key="8">
    <source>
        <dbReference type="SAM" id="MobiDB-lite"/>
    </source>
</evidence>